<dbReference type="OrthoDB" id="3894566at2759"/>
<name>A0A8K0R2R0_9PLEO</name>
<evidence type="ECO:0000313" key="3">
    <source>
        <dbReference type="Proteomes" id="UP000813461"/>
    </source>
</evidence>
<dbReference type="EMBL" id="JAGMVJ010000015">
    <property type="protein sequence ID" value="KAH7080919.1"/>
    <property type="molecule type" value="Genomic_DNA"/>
</dbReference>
<gene>
    <name evidence="2" type="ORF">FB567DRAFT_571464</name>
</gene>
<feature type="compositionally biased region" description="Acidic residues" evidence="1">
    <location>
        <begin position="330"/>
        <end position="339"/>
    </location>
</feature>
<dbReference type="AlphaFoldDB" id="A0A8K0R2R0"/>
<feature type="region of interest" description="Disordered" evidence="1">
    <location>
        <begin position="318"/>
        <end position="339"/>
    </location>
</feature>
<comment type="caution">
    <text evidence="2">The sequence shown here is derived from an EMBL/GenBank/DDBJ whole genome shotgun (WGS) entry which is preliminary data.</text>
</comment>
<evidence type="ECO:0000256" key="1">
    <source>
        <dbReference type="SAM" id="MobiDB-lite"/>
    </source>
</evidence>
<evidence type="ECO:0008006" key="4">
    <source>
        <dbReference type="Google" id="ProtNLM"/>
    </source>
</evidence>
<proteinExistence type="predicted"/>
<protein>
    <recommendedName>
        <fullName evidence="4">F-box domain-containing protein</fullName>
    </recommendedName>
</protein>
<organism evidence="2 3">
    <name type="scientific">Paraphoma chrysanthemicola</name>
    <dbReference type="NCBI Taxonomy" id="798071"/>
    <lineage>
        <taxon>Eukaryota</taxon>
        <taxon>Fungi</taxon>
        <taxon>Dikarya</taxon>
        <taxon>Ascomycota</taxon>
        <taxon>Pezizomycotina</taxon>
        <taxon>Dothideomycetes</taxon>
        <taxon>Pleosporomycetidae</taxon>
        <taxon>Pleosporales</taxon>
        <taxon>Pleosporineae</taxon>
        <taxon>Phaeosphaeriaceae</taxon>
        <taxon>Paraphoma</taxon>
    </lineage>
</organism>
<dbReference type="Proteomes" id="UP000813461">
    <property type="component" value="Unassembled WGS sequence"/>
</dbReference>
<accession>A0A8K0R2R0</accession>
<sequence length="339" mass="38225">MSKPTSLLSLPRELRDEIITHLILPAFVYTSSSKPNTANLHRTATDAQPYIDTRIHLPSRIAPNILGVCRLLRSECLQVHNHIIASLSSIPPPSSPPPPSETRPPSWYLAERLGTGADEEAERLNDVGIRITLEAQRAQRGRFGYAIPVREDLSPRFLALLPLLQGTRKLRLVVWPGFDWWNGSRPRTTKMVNGRMRIDESAPLKPDAVSFAVAKVLEKLPEVEELEIDVLAHVGDISRWDLPDTVWEGVQYWLDGFIVQEGGTRLKKIVRRLAGVWKQDLIEASYVQEETRIGEGGKHGTWRVKRKGDMRTPTIVAKADPGELDGYPEPVDEDFERTF</sequence>
<evidence type="ECO:0000313" key="2">
    <source>
        <dbReference type="EMBL" id="KAH7080919.1"/>
    </source>
</evidence>
<keyword evidence="3" id="KW-1185">Reference proteome</keyword>
<reference evidence="2" key="1">
    <citation type="journal article" date="2021" name="Nat. Commun.">
        <title>Genetic determinants of endophytism in the Arabidopsis root mycobiome.</title>
        <authorList>
            <person name="Mesny F."/>
            <person name="Miyauchi S."/>
            <person name="Thiergart T."/>
            <person name="Pickel B."/>
            <person name="Atanasova L."/>
            <person name="Karlsson M."/>
            <person name="Huettel B."/>
            <person name="Barry K.W."/>
            <person name="Haridas S."/>
            <person name="Chen C."/>
            <person name="Bauer D."/>
            <person name="Andreopoulos W."/>
            <person name="Pangilinan J."/>
            <person name="LaButti K."/>
            <person name="Riley R."/>
            <person name="Lipzen A."/>
            <person name="Clum A."/>
            <person name="Drula E."/>
            <person name="Henrissat B."/>
            <person name="Kohler A."/>
            <person name="Grigoriev I.V."/>
            <person name="Martin F.M."/>
            <person name="Hacquard S."/>
        </authorList>
    </citation>
    <scope>NUCLEOTIDE SEQUENCE</scope>
    <source>
        <strain evidence="2">MPI-SDFR-AT-0120</strain>
    </source>
</reference>